<reference evidence="1" key="1">
    <citation type="submission" date="2022-02" db="EMBL/GenBank/DDBJ databases">
        <title>Plant Genome Project.</title>
        <authorList>
            <person name="Zhang R.-G."/>
        </authorList>
    </citation>
    <scope>NUCLEOTIDE SEQUENCE</scope>
    <source>
        <strain evidence="1">AT1</strain>
    </source>
</reference>
<evidence type="ECO:0000313" key="2">
    <source>
        <dbReference type="Proteomes" id="UP001062846"/>
    </source>
</evidence>
<accession>A0ACC0LI89</accession>
<sequence length="101" mass="10973">MNFIGSAKSSSSLEGDDFLIKQITLTHDPDGRHIDTELLLHAMETVMSYATISQVSDQHVGAIAESNICNIEVVGSEESLGHTIYKLSSEAISLPLHSLYL</sequence>
<organism evidence="1 2">
    <name type="scientific">Rhododendron molle</name>
    <name type="common">Chinese azalea</name>
    <name type="synonym">Azalea mollis</name>
    <dbReference type="NCBI Taxonomy" id="49168"/>
    <lineage>
        <taxon>Eukaryota</taxon>
        <taxon>Viridiplantae</taxon>
        <taxon>Streptophyta</taxon>
        <taxon>Embryophyta</taxon>
        <taxon>Tracheophyta</taxon>
        <taxon>Spermatophyta</taxon>
        <taxon>Magnoliopsida</taxon>
        <taxon>eudicotyledons</taxon>
        <taxon>Gunneridae</taxon>
        <taxon>Pentapetalae</taxon>
        <taxon>asterids</taxon>
        <taxon>Ericales</taxon>
        <taxon>Ericaceae</taxon>
        <taxon>Ericoideae</taxon>
        <taxon>Rhodoreae</taxon>
        <taxon>Rhododendron</taxon>
    </lineage>
</organism>
<comment type="caution">
    <text evidence="1">The sequence shown here is derived from an EMBL/GenBank/DDBJ whole genome shotgun (WGS) entry which is preliminary data.</text>
</comment>
<proteinExistence type="predicted"/>
<evidence type="ECO:0000313" key="1">
    <source>
        <dbReference type="EMBL" id="KAI8528107.1"/>
    </source>
</evidence>
<dbReference type="Proteomes" id="UP001062846">
    <property type="component" value="Chromosome 12"/>
</dbReference>
<protein>
    <submittedName>
        <fullName evidence="1">Uncharacterized protein</fullName>
    </submittedName>
</protein>
<dbReference type="EMBL" id="CM046399">
    <property type="protein sequence ID" value="KAI8528107.1"/>
    <property type="molecule type" value="Genomic_DNA"/>
</dbReference>
<name>A0ACC0LI89_RHOML</name>
<gene>
    <name evidence="1" type="ORF">RHMOL_Rhmol12G0125500</name>
</gene>
<keyword evidence="2" id="KW-1185">Reference proteome</keyword>